<reference evidence="2" key="1">
    <citation type="journal article" date="2021" name="PeerJ">
        <title>Extensive microbial diversity within the chicken gut microbiome revealed by metagenomics and culture.</title>
        <authorList>
            <person name="Gilroy R."/>
            <person name="Ravi A."/>
            <person name="Getino M."/>
            <person name="Pursley I."/>
            <person name="Horton D.L."/>
            <person name="Alikhan N.F."/>
            <person name="Baker D."/>
            <person name="Gharbi K."/>
            <person name="Hall N."/>
            <person name="Watson M."/>
            <person name="Adriaenssens E.M."/>
            <person name="Foster-Nyarko E."/>
            <person name="Jarju S."/>
            <person name="Secka A."/>
            <person name="Antonio M."/>
            <person name="Oren A."/>
            <person name="Chaudhuri R.R."/>
            <person name="La Ragione R."/>
            <person name="Hildebrand F."/>
            <person name="Pallen M.J."/>
        </authorList>
    </citation>
    <scope>NUCLEOTIDE SEQUENCE</scope>
    <source>
        <strain evidence="2">CHK174-6876</strain>
    </source>
</reference>
<dbReference type="GO" id="GO:0016747">
    <property type="term" value="F:acyltransferase activity, transferring groups other than amino-acyl groups"/>
    <property type="evidence" value="ECO:0007669"/>
    <property type="project" value="InterPro"/>
</dbReference>
<dbReference type="Proteomes" id="UP000707535">
    <property type="component" value="Unassembled WGS sequence"/>
</dbReference>
<evidence type="ECO:0000313" key="2">
    <source>
        <dbReference type="EMBL" id="HJE98064.1"/>
    </source>
</evidence>
<protein>
    <submittedName>
        <fullName evidence="2">GNAT family N-acetyltransferase</fullName>
    </submittedName>
</protein>
<evidence type="ECO:0000313" key="3">
    <source>
        <dbReference type="Proteomes" id="UP000707535"/>
    </source>
</evidence>
<dbReference type="AlphaFoldDB" id="A0A921K1M0"/>
<name>A0A921K1M0_9LACO</name>
<dbReference type="EMBL" id="DYXG01000103">
    <property type="protein sequence ID" value="HJE98064.1"/>
    <property type="molecule type" value="Genomic_DNA"/>
</dbReference>
<dbReference type="InterPro" id="IPR051531">
    <property type="entry name" value="N-acetyltransferase"/>
</dbReference>
<sequence>MPVNGTQTLTTNRLILRRLATSDAPAMFTNWANDPLVTKYLTWQPHQNISITKMGLKWREKQYQDPAFFDWGIVIKDTDKLIGTITVVNQDKAKKTMEIGYCLGKQWWGQGFAAEALIKVLNFLFTYTAVERIEARHDTNNPNSGKVMKKAGMAFEKILYQHGTNNNGVCDEAVYSILRTDTTASTDAV</sequence>
<dbReference type="Pfam" id="PF13302">
    <property type="entry name" value="Acetyltransf_3"/>
    <property type="match status" value="1"/>
</dbReference>
<dbReference type="InterPro" id="IPR016181">
    <property type="entry name" value="Acyl_CoA_acyltransferase"/>
</dbReference>
<gene>
    <name evidence="2" type="ORF">K8V00_10645</name>
</gene>
<proteinExistence type="predicted"/>
<dbReference type="PANTHER" id="PTHR43792">
    <property type="entry name" value="GNAT FAMILY, PUTATIVE (AFU_ORTHOLOGUE AFUA_3G00765)-RELATED-RELATED"/>
    <property type="match status" value="1"/>
</dbReference>
<feature type="domain" description="N-acetyltransferase" evidence="1">
    <location>
        <begin position="14"/>
        <end position="181"/>
    </location>
</feature>
<organism evidence="2 3">
    <name type="scientific">Ligilactobacillus acidipiscis</name>
    <dbReference type="NCBI Taxonomy" id="89059"/>
    <lineage>
        <taxon>Bacteria</taxon>
        <taxon>Bacillati</taxon>
        <taxon>Bacillota</taxon>
        <taxon>Bacilli</taxon>
        <taxon>Lactobacillales</taxon>
        <taxon>Lactobacillaceae</taxon>
        <taxon>Ligilactobacillus</taxon>
    </lineage>
</organism>
<comment type="caution">
    <text evidence="2">The sequence shown here is derived from an EMBL/GenBank/DDBJ whole genome shotgun (WGS) entry which is preliminary data.</text>
</comment>
<dbReference type="Gene3D" id="3.40.630.30">
    <property type="match status" value="1"/>
</dbReference>
<dbReference type="InterPro" id="IPR000182">
    <property type="entry name" value="GNAT_dom"/>
</dbReference>
<reference evidence="2" key="2">
    <citation type="submission" date="2021-09" db="EMBL/GenBank/DDBJ databases">
        <authorList>
            <person name="Gilroy R."/>
        </authorList>
    </citation>
    <scope>NUCLEOTIDE SEQUENCE</scope>
    <source>
        <strain evidence="2">CHK174-6876</strain>
    </source>
</reference>
<dbReference type="SUPFAM" id="SSF55729">
    <property type="entry name" value="Acyl-CoA N-acyltransferases (Nat)"/>
    <property type="match status" value="1"/>
</dbReference>
<accession>A0A921K1M0</accession>
<evidence type="ECO:0000259" key="1">
    <source>
        <dbReference type="PROSITE" id="PS51186"/>
    </source>
</evidence>
<dbReference type="PANTHER" id="PTHR43792:SF1">
    <property type="entry name" value="N-ACETYLTRANSFERASE DOMAIN-CONTAINING PROTEIN"/>
    <property type="match status" value="1"/>
</dbReference>
<dbReference type="PROSITE" id="PS51186">
    <property type="entry name" value="GNAT"/>
    <property type="match status" value="1"/>
</dbReference>